<dbReference type="PANTHER" id="PTHR40980">
    <property type="entry name" value="PLUG DOMAIN-CONTAINING PROTEIN"/>
    <property type="match status" value="1"/>
</dbReference>
<dbReference type="InterPro" id="IPR008969">
    <property type="entry name" value="CarboxyPept-like_regulatory"/>
</dbReference>
<keyword evidence="2" id="KW-0472">Membrane</keyword>
<dbReference type="InterPro" id="IPR036942">
    <property type="entry name" value="Beta-barrel_TonB_sf"/>
</dbReference>
<feature type="domain" description="Outer membrane protein beta-barrel" evidence="4">
    <location>
        <begin position="416"/>
        <end position="824"/>
    </location>
</feature>
<dbReference type="Pfam" id="PF14905">
    <property type="entry name" value="OMP_b-brl_3"/>
    <property type="match status" value="1"/>
</dbReference>
<dbReference type="GO" id="GO:0009279">
    <property type="term" value="C:cell outer membrane"/>
    <property type="evidence" value="ECO:0007669"/>
    <property type="project" value="UniProtKB-SubCell"/>
</dbReference>
<gene>
    <name evidence="5" type="ORF">F0P93_26610</name>
</gene>
<dbReference type="EMBL" id="VTWS01000008">
    <property type="protein sequence ID" value="KAA9347182.1"/>
    <property type="molecule type" value="Genomic_DNA"/>
</dbReference>
<evidence type="ECO:0000256" key="3">
    <source>
        <dbReference type="ARBA" id="ARBA00023237"/>
    </source>
</evidence>
<dbReference type="InterPro" id="IPR037066">
    <property type="entry name" value="Plug_dom_sf"/>
</dbReference>
<evidence type="ECO:0000259" key="4">
    <source>
        <dbReference type="Pfam" id="PF14905"/>
    </source>
</evidence>
<dbReference type="RefSeq" id="WP_150880760.1">
    <property type="nucleotide sequence ID" value="NZ_VTWS01000008.1"/>
</dbReference>
<accession>A0A5N1JD67</accession>
<sequence>MKATLHHNQKSHRLYCQGRIDFSIWSRGAFPGLSVRLIALIGFFLLAATESHSQTTLNGMIRDGTDKPLPFASVALLNAVDSSLAKGTASDQQGLYTFENVRTGRYVVRATAVGYQKTHSTVVDVTTGVTTVPPLALSEVSSKLAEVQVTAKKPFVEQQIDRMVINVANSIVGSGSSALEVLEKTPGVTVDYQNERLQLRGKEGVIVQVDGKQTYLSAQDVIALLRSMSSDNIDKIELIMNPSARYDAAGNSGIINIRLKKNGNLGTNGTVSVAGGSGRFDRERGSLQLNHRTQKMNLFGNYSLNRGGNYWDFQLVRNQPDPSPSDAFRRNLVSQYSYLTFRDLGQNAKAGLDYSPTKTTTIGVVWTGFWSDHREKGPAGATFRRNTGGPVYLQTQTHKTYDVLSQNQVGNLNLQHAFGEKKGQLTMDVDLGHFTRQYTNSLLTETLVLTSGSEVQPPAGALLITQPSTVNIQTFKADYNRTLSNGWKLETGLKSAFVKTDNDLSLSSGPAGVLVPDPALSNHFQYTERVNAGYISFSGQLGRGDGPKTEIQAGLRAEHTHSEGNSLTLNQIVARDYLKWFPSLFVSRALSPNQTLTFSYSYRIDRPNYQNLNPARGYVDPYAYSQGNAYLKPQFTHALEGKLSFKNGIFTSLGANYTTDLMFFTIHATEGNKTYVTMENLGRSQGYIGTLSWPVTVMKGWQLQTNVLGYYNRFRYHYEGTILQIENVAGRLNGNNAFTLGHGWTAELNGWVSSPAVNGIWTSPWLGALDTGIQKAVSSDLKLKFSVQDVFHTNRFRPSVNTPMANQKGVLTFDTRIALLNLTYSFGNQQVKAARQRRSGSDDEIRRTN</sequence>
<organism evidence="5 6">
    <name type="scientific">Larkinella humicola</name>
    <dbReference type="NCBI Taxonomy" id="2607654"/>
    <lineage>
        <taxon>Bacteria</taxon>
        <taxon>Pseudomonadati</taxon>
        <taxon>Bacteroidota</taxon>
        <taxon>Cytophagia</taxon>
        <taxon>Cytophagales</taxon>
        <taxon>Spirosomataceae</taxon>
        <taxon>Larkinella</taxon>
    </lineage>
</organism>
<protein>
    <submittedName>
        <fullName evidence="5">TonB-dependent receptor</fullName>
    </submittedName>
</protein>
<dbReference type="InterPro" id="IPR041700">
    <property type="entry name" value="OMP_b-brl_3"/>
</dbReference>
<evidence type="ECO:0000313" key="6">
    <source>
        <dbReference type="Proteomes" id="UP000326344"/>
    </source>
</evidence>
<keyword evidence="5" id="KW-0675">Receptor</keyword>
<keyword evidence="6" id="KW-1185">Reference proteome</keyword>
<comment type="caution">
    <text evidence="5">The sequence shown here is derived from an EMBL/GenBank/DDBJ whole genome shotgun (WGS) entry which is preliminary data.</text>
</comment>
<evidence type="ECO:0000256" key="1">
    <source>
        <dbReference type="ARBA" id="ARBA00004442"/>
    </source>
</evidence>
<dbReference type="Gene3D" id="2.60.40.1120">
    <property type="entry name" value="Carboxypeptidase-like, regulatory domain"/>
    <property type="match status" value="1"/>
</dbReference>
<proteinExistence type="predicted"/>
<keyword evidence="3" id="KW-0998">Cell outer membrane</keyword>
<dbReference type="Gene3D" id="2.170.130.10">
    <property type="entry name" value="TonB-dependent receptor, plug domain"/>
    <property type="match status" value="1"/>
</dbReference>
<dbReference type="AlphaFoldDB" id="A0A5N1JD67"/>
<evidence type="ECO:0000313" key="5">
    <source>
        <dbReference type="EMBL" id="KAA9347182.1"/>
    </source>
</evidence>
<reference evidence="5 6" key="1">
    <citation type="submission" date="2019-09" db="EMBL/GenBank/DDBJ databases">
        <title>Genome Sequence of Larkinella sp MA1.</title>
        <authorList>
            <person name="Srinivasan S."/>
        </authorList>
    </citation>
    <scope>NUCLEOTIDE SEQUENCE [LARGE SCALE GENOMIC DNA]</scope>
    <source>
        <strain evidence="5 6">MA1</strain>
    </source>
</reference>
<evidence type="ECO:0000256" key="2">
    <source>
        <dbReference type="ARBA" id="ARBA00023136"/>
    </source>
</evidence>
<comment type="subcellular location">
    <subcellularLocation>
        <location evidence="1">Cell outer membrane</location>
    </subcellularLocation>
</comment>
<dbReference type="SUPFAM" id="SSF56935">
    <property type="entry name" value="Porins"/>
    <property type="match status" value="1"/>
</dbReference>
<name>A0A5N1JD67_9BACT</name>
<dbReference type="Gene3D" id="2.40.170.20">
    <property type="entry name" value="TonB-dependent receptor, beta-barrel domain"/>
    <property type="match status" value="1"/>
</dbReference>
<dbReference type="Pfam" id="PF13620">
    <property type="entry name" value="CarboxypepD_reg"/>
    <property type="match status" value="1"/>
</dbReference>
<dbReference type="PANTHER" id="PTHR40980:SF4">
    <property type="entry name" value="TONB-DEPENDENT RECEPTOR-LIKE BETA-BARREL DOMAIN-CONTAINING PROTEIN"/>
    <property type="match status" value="1"/>
</dbReference>
<dbReference type="Proteomes" id="UP000326344">
    <property type="component" value="Unassembled WGS sequence"/>
</dbReference>
<dbReference type="SUPFAM" id="SSF49464">
    <property type="entry name" value="Carboxypeptidase regulatory domain-like"/>
    <property type="match status" value="1"/>
</dbReference>